<dbReference type="AlphaFoldDB" id="A0A6B3NQ16"/>
<dbReference type="SUPFAM" id="SSF51735">
    <property type="entry name" value="NAD(P)-binding Rossmann-fold domains"/>
    <property type="match status" value="1"/>
</dbReference>
<dbReference type="Gene3D" id="3.40.50.720">
    <property type="entry name" value="NAD(P)-binding Rossmann-like Domain"/>
    <property type="match status" value="1"/>
</dbReference>
<comment type="caution">
    <text evidence="4">The sequence shown here is derived from an EMBL/GenBank/DDBJ whole genome shotgun (WGS) entry which is preliminary data.</text>
</comment>
<evidence type="ECO:0000259" key="2">
    <source>
        <dbReference type="Pfam" id="PF01408"/>
    </source>
</evidence>
<dbReference type="PANTHER" id="PTHR43377">
    <property type="entry name" value="BILIVERDIN REDUCTASE A"/>
    <property type="match status" value="1"/>
</dbReference>
<accession>A0A6B3NQ16</accession>
<feature type="domain" description="Gfo/Idh/MocA-like oxidoreductase C-terminal" evidence="3">
    <location>
        <begin position="147"/>
        <end position="328"/>
    </location>
</feature>
<dbReference type="InterPro" id="IPR004104">
    <property type="entry name" value="Gfo/Idh/MocA-like_OxRdtase_C"/>
</dbReference>
<organism evidence="4">
    <name type="scientific">Symploca sp. SIO1C4</name>
    <dbReference type="NCBI Taxonomy" id="2607765"/>
    <lineage>
        <taxon>Bacteria</taxon>
        <taxon>Bacillati</taxon>
        <taxon>Cyanobacteriota</taxon>
        <taxon>Cyanophyceae</taxon>
        <taxon>Coleofasciculales</taxon>
        <taxon>Coleofasciculaceae</taxon>
        <taxon>Symploca</taxon>
    </lineage>
</organism>
<gene>
    <name evidence="4" type="ORF">F6J89_33075</name>
</gene>
<dbReference type="InterPro" id="IPR000683">
    <property type="entry name" value="Gfo/Idh/MocA-like_OxRdtase_N"/>
</dbReference>
<reference evidence="4" key="1">
    <citation type="submission" date="2019-11" db="EMBL/GenBank/DDBJ databases">
        <title>Genomic insights into an expanded diversity of filamentous marine cyanobacteria reveals the extraordinary biosynthetic potential of Moorea and Okeania.</title>
        <authorList>
            <person name="Ferreira Leao T."/>
            <person name="Wang M."/>
            <person name="Moss N."/>
            <person name="Da Silva R."/>
            <person name="Sanders J."/>
            <person name="Nurk S."/>
            <person name="Gurevich A."/>
            <person name="Humphrey G."/>
            <person name="Reher R."/>
            <person name="Zhu Q."/>
            <person name="Belda-Ferre P."/>
            <person name="Glukhov E."/>
            <person name="Rex R."/>
            <person name="Dorrestein P.C."/>
            <person name="Knight R."/>
            <person name="Pevzner P."/>
            <person name="Gerwick W.H."/>
            <person name="Gerwick L."/>
        </authorList>
    </citation>
    <scope>NUCLEOTIDE SEQUENCE</scope>
    <source>
        <strain evidence="4">SIO1C4</strain>
    </source>
</reference>
<dbReference type="Pfam" id="PF01408">
    <property type="entry name" value="GFO_IDH_MocA"/>
    <property type="match status" value="1"/>
</dbReference>
<dbReference type="Pfam" id="PF02894">
    <property type="entry name" value="GFO_IDH_MocA_C"/>
    <property type="match status" value="1"/>
</dbReference>
<sequence>MTETNTTTTELIKAGIVGTGYAASQRADTLQKDWRSHLVAISSHTLTRAQAFAQTYETSFIDSWQQLIEHPDIDVVFICTINCDHGVIARAALETGKHVVTEYPLSLNPSEAESLIALAQAKGKLLHVEHIELLGGLHQALLQFLPKIGKPFYARYVTMVPKKPAPKRWTYHPELFGFPFKAALPHVHRFTNLFGQVASVSCQSQFWSNCEYYKACLCNGQMRFQNGLIAEVTYGKGETFNQALRHFEVHAEEGTLIFEGPQGTMIQGEDRKPIEIAGRRGLFVKDTEMVLDYLLARKPLYVSPIDSYYALMVADNLCKSAKTGKTIAM</sequence>
<name>A0A6B3NQ16_9CYAN</name>
<feature type="domain" description="Gfo/Idh/MocA-like oxidoreductase N-terminal" evidence="2">
    <location>
        <begin position="12"/>
        <end position="130"/>
    </location>
</feature>
<dbReference type="Gene3D" id="3.30.360.10">
    <property type="entry name" value="Dihydrodipicolinate Reductase, domain 2"/>
    <property type="match status" value="1"/>
</dbReference>
<comment type="similarity">
    <text evidence="1">Belongs to the Gfo/Idh/MocA family.</text>
</comment>
<dbReference type="InterPro" id="IPR051450">
    <property type="entry name" value="Gfo/Idh/MocA_Oxidoreductases"/>
</dbReference>
<protein>
    <submittedName>
        <fullName evidence="4">Gfo/Idh/MocA family oxidoreductase</fullName>
    </submittedName>
</protein>
<dbReference type="GO" id="GO:0000166">
    <property type="term" value="F:nucleotide binding"/>
    <property type="evidence" value="ECO:0007669"/>
    <property type="project" value="InterPro"/>
</dbReference>
<dbReference type="InterPro" id="IPR036291">
    <property type="entry name" value="NAD(P)-bd_dom_sf"/>
</dbReference>
<dbReference type="PANTHER" id="PTHR43377:SF10">
    <property type="entry name" value="BILIVERDIN REDUCTASE"/>
    <property type="match status" value="1"/>
</dbReference>
<evidence type="ECO:0000313" key="4">
    <source>
        <dbReference type="EMBL" id="NER32304.1"/>
    </source>
</evidence>
<evidence type="ECO:0000259" key="3">
    <source>
        <dbReference type="Pfam" id="PF02894"/>
    </source>
</evidence>
<dbReference type="EMBL" id="JAAHFQ010001168">
    <property type="protein sequence ID" value="NER32304.1"/>
    <property type="molecule type" value="Genomic_DNA"/>
</dbReference>
<evidence type="ECO:0000256" key="1">
    <source>
        <dbReference type="ARBA" id="ARBA00010928"/>
    </source>
</evidence>
<proteinExistence type="inferred from homology"/>